<feature type="non-terminal residue" evidence="2">
    <location>
        <position position="1"/>
    </location>
</feature>
<name>A0A9P1DIJ9_9DINO</name>
<accession>A0A9P1DIJ9</accession>
<reference evidence="2" key="1">
    <citation type="submission" date="2022-10" db="EMBL/GenBank/DDBJ databases">
        <authorList>
            <person name="Chen Y."/>
            <person name="Dougan E. K."/>
            <person name="Chan C."/>
            <person name="Rhodes N."/>
            <person name="Thang M."/>
        </authorList>
    </citation>
    <scope>NUCLEOTIDE SEQUENCE</scope>
</reference>
<evidence type="ECO:0000313" key="4">
    <source>
        <dbReference type="Proteomes" id="UP001152797"/>
    </source>
</evidence>
<feature type="region of interest" description="Disordered" evidence="1">
    <location>
        <begin position="132"/>
        <end position="154"/>
    </location>
</feature>
<feature type="non-terminal residue" evidence="2">
    <location>
        <position position="1281"/>
    </location>
</feature>
<evidence type="ECO:0000313" key="3">
    <source>
        <dbReference type="EMBL" id="CAL1162979.1"/>
    </source>
</evidence>
<dbReference type="EMBL" id="CAMXCT010004569">
    <property type="protein sequence ID" value="CAI4009604.1"/>
    <property type="molecule type" value="Genomic_DNA"/>
</dbReference>
<dbReference type="EMBL" id="CAMXCT030004569">
    <property type="protein sequence ID" value="CAL4796916.1"/>
    <property type="molecule type" value="Genomic_DNA"/>
</dbReference>
<protein>
    <submittedName>
        <fullName evidence="2">Uncharacterized protein</fullName>
    </submittedName>
</protein>
<dbReference type="Proteomes" id="UP001152797">
    <property type="component" value="Unassembled WGS sequence"/>
</dbReference>
<feature type="compositionally biased region" description="Acidic residues" evidence="1">
    <location>
        <begin position="198"/>
        <end position="208"/>
    </location>
</feature>
<comment type="caution">
    <text evidence="2">The sequence shown here is derived from an EMBL/GenBank/DDBJ whole genome shotgun (WGS) entry which is preliminary data.</text>
</comment>
<evidence type="ECO:0000313" key="2">
    <source>
        <dbReference type="EMBL" id="CAI4009604.1"/>
    </source>
</evidence>
<feature type="compositionally biased region" description="Basic and acidic residues" evidence="1">
    <location>
        <begin position="174"/>
        <end position="187"/>
    </location>
</feature>
<feature type="region of interest" description="Disordered" evidence="1">
    <location>
        <begin position="174"/>
        <end position="248"/>
    </location>
</feature>
<feature type="region of interest" description="Disordered" evidence="1">
    <location>
        <begin position="1142"/>
        <end position="1166"/>
    </location>
</feature>
<feature type="compositionally biased region" description="Low complexity" evidence="1">
    <location>
        <begin position="211"/>
        <end position="226"/>
    </location>
</feature>
<evidence type="ECO:0000256" key="1">
    <source>
        <dbReference type="SAM" id="MobiDB-lite"/>
    </source>
</evidence>
<sequence>PSARSQLERGLKDGNRTLERGHECGCCNDALEKWEEKRSLACDSSTGNRRKHEQFDLATYRREEEYAEFFDEGTVLPLGEFLTSQGFDPAKIGSESKQRRFVEEELNMKVLTDKGKLVVAILDGKRRVRVGTRQSAGKEKVGGHDSGSSAAATYAKHKADIDAVKSQMQSASEVEKKVADLQERGMEEVASTGVSTADELESEVEDKDLEFSSFVPSSSAALPSASTRKAPKGPKQSVGGPKETDPKRRRLDCWDALGRMVPPAPGAASSAAAPAVVGKPEATASKDKIDKVANLFEAKQWSFSDDALWEGKIRQRAFEQLSRQLEEGANKVIADPQGENLAREMLDFPESALKKFQVFQKLKKNPQSAVNTLEDAELKVMENISPALLSRIFIHIGVALLKNFEEPPISTLFFNMMSLFAVSKTLTVRHYMEVCKRNGPNGPSADEDAKGLAVGVQLQLFSLWQEKVWRSKVSDSKIRACLAALPVPTMDLAAVPWDFKGESFQMDAGFCDRVVFEVQVSKTAAIRFPEDGSGGSPVENRSAKVALEKKSFLSTKMQSFTKMGLLKTWWGQMEAAARHVISEDNIPETCNQIMSSFPFSAVELALSRDEPLALLQLTGAGEVHVVDRLVQAKALFERLQEQPNAVMSADNHVQHLKREISKLNEFLDKYLVKVMELYLAAINDAEWKAELVKKNFYTGPAQIRCLCKLLRAWKVDQWTSVRESAANGLSLAADEALRLLCLVGECEGADNLSCEYFVRASTGIHKFPGPKYLKPLRDFITESIPLGGDKPALPEIFVKLVEALETLVPKLEDKPPAWCRSLARSGEGQKLLTLQGSVRGGLGTVVERQLRALKILSDFDLTPDETRPPYLQQRCWRDETEINPGVMALLDLMSFDRDKDTILDPTKQTEVTKFLTKQSIEATEYIAAQLHETKKRLIPLHENLLKLINAAEKDGPAWLSSAEVINTVGHYNDASNTKELENGMAGLETLQSYESLAKIVMSWKEDLLAGSQGIKDSGSIEKLEEIRGGAPSGRCVAVGLYVCLAAEILLRDFSGGGHQQTISDIKRLNNNFLNNKLKIVKTHLPKVVVNALDKLSKEHGIGSSNADSPKVEPNPFNQAPMPGQQFFVLEGGGSYSLTCTKPAPKAQTTPATNPKHADENLNPFELSPDPSQLFIRSGFNLTNQPRVAVSNLKPEVAGTKDLKGKPPAMSEQSDAGDGPAEKRQKMSPGFLSLVKVGDAQTAQQDVRNCMPHTQNIGCQLCQLVQVAIFDWASNHSVATTA</sequence>
<keyword evidence="4" id="KW-1185">Reference proteome</keyword>
<gene>
    <name evidence="2" type="ORF">C1SCF055_LOCUS34949</name>
</gene>
<feature type="region of interest" description="Disordered" evidence="1">
    <location>
        <begin position="1193"/>
        <end position="1224"/>
    </location>
</feature>
<reference evidence="3" key="2">
    <citation type="submission" date="2024-04" db="EMBL/GenBank/DDBJ databases">
        <authorList>
            <person name="Chen Y."/>
            <person name="Shah S."/>
            <person name="Dougan E. K."/>
            <person name="Thang M."/>
            <person name="Chan C."/>
        </authorList>
    </citation>
    <scope>NUCLEOTIDE SEQUENCE [LARGE SCALE GENOMIC DNA]</scope>
</reference>
<dbReference type="EMBL" id="CAMXCT020004569">
    <property type="protein sequence ID" value="CAL1162979.1"/>
    <property type="molecule type" value="Genomic_DNA"/>
</dbReference>
<dbReference type="OrthoDB" id="416891at2759"/>
<proteinExistence type="predicted"/>
<organism evidence="2">
    <name type="scientific">Cladocopium goreaui</name>
    <dbReference type="NCBI Taxonomy" id="2562237"/>
    <lineage>
        <taxon>Eukaryota</taxon>
        <taxon>Sar</taxon>
        <taxon>Alveolata</taxon>
        <taxon>Dinophyceae</taxon>
        <taxon>Suessiales</taxon>
        <taxon>Symbiodiniaceae</taxon>
        <taxon>Cladocopium</taxon>
    </lineage>
</organism>